<evidence type="ECO:0000256" key="1">
    <source>
        <dbReference type="ARBA" id="ARBA00004141"/>
    </source>
</evidence>
<dbReference type="OrthoDB" id="295684at2759"/>
<comment type="caution">
    <text evidence="7">The sequence shown here is derived from an EMBL/GenBank/DDBJ whole genome shotgun (WGS) entry which is preliminary data.</text>
</comment>
<dbReference type="Pfam" id="PF00520">
    <property type="entry name" value="Ion_trans"/>
    <property type="match status" value="1"/>
</dbReference>
<evidence type="ECO:0000256" key="5">
    <source>
        <dbReference type="SAM" id="Phobius"/>
    </source>
</evidence>
<dbReference type="InterPro" id="IPR015925">
    <property type="entry name" value="Ryanodine_IP3_receptor"/>
</dbReference>
<sequence length="308" mass="35891">MLLLTKGPDCQEFLVDDDDNKRDFGHIILKLEYMWTCTSFVLGNGQVMFLIIYACLSLLGLFQSPIFYSMQLLDIINRFPSLTNVIKAITVNKNQLLMTAMLELILIWIYCVLLFTFFFDHYFNDDIQYNANEKGDTVCRSLFHCYMSTLNFGLRAGGGIGDFLPSNSYFNDSKAVYYLRAANDLSFFLIIIVMFFNIIFGIIIDTFASLRDEKAQMDDDMRNICFICSIDRQSIDKDSEEGFVHHIKKEHNLWQYVFFIIHLNTKDDTDYNGTESFVADKLVQEDISWFPFNKAICLEKEKYLISDK</sequence>
<keyword evidence="8" id="KW-1185">Reference proteome</keyword>
<keyword evidence="3 5" id="KW-1133">Transmembrane helix</keyword>
<proteinExistence type="predicted"/>
<comment type="subcellular location">
    <subcellularLocation>
        <location evidence="1">Membrane</location>
        <topology evidence="1">Multi-pass membrane protein</topology>
    </subcellularLocation>
</comment>
<organism evidence="7 8">
    <name type="scientific">Halteria grandinella</name>
    <dbReference type="NCBI Taxonomy" id="5974"/>
    <lineage>
        <taxon>Eukaryota</taxon>
        <taxon>Sar</taxon>
        <taxon>Alveolata</taxon>
        <taxon>Ciliophora</taxon>
        <taxon>Intramacronucleata</taxon>
        <taxon>Spirotrichea</taxon>
        <taxon>Stichotrichia</taxon>
        <taxon>Sporadotrichida</taxon>
        <taxon>Halteriidae</taxon>
        <taxon>Halteria</taxon>
    </lineage>
</organism>
<evidence type="ECO:0000256" key="3">
    <source>
        <dbReference type="ARBA" id="ARBA00022989"/>
    </source>
</evidence>
<evidence type="ECO:0000256" key="4">
    <source>
        <dbReference type="ARBA" id="ARBA00023136"/>
    </source>
</evidence>
<feature type="transmembrane region" description="Helical" evidence="5">
    <location>
        <begin position="96"/>
        <end position="119"/>
    </location>
</feature>
<name>A0A8J8SVQ3_HALGN</name>
<feature type="transmembrane region" description="Helical" evidence="5">
    <location>
        <begin position="47"/>
        <end position="68"/>
    </location>
</feature>
<dbReference type="GO" id="GO:0016020">
    <property type="term" value="C:membrane"/>
    <property type="evidence" value="ECO:0007669"/>
    <property type="project" value="UniProtKB-SubCell"/>
</dbReference>
<evidence type="ECO:0000256" key="2">
    <source>
        <dbReference type="ARBA" id="ARBA00022692"/>
    </source>
</evidence>
<reference evidence="7" key="1">
    <citation type="submission" date="2019-06" db="EMBL/GenBank/DDBJ databases">
        <authorList>
            <person name="Zheng W."/>
        </authorList>
    </citation>
    <scope>NUCLEOTIDE SEQUENCE</scope>
    <source>
        <strain evidence="7">QDHG01</strain>
    </source>
</reference>
<dbReference type="PANTHER" id="PTHR13715:SF99">
    <property type="entry name" value="INOSITOL 1,4,5-TRISPHOSPHATE RECEPTOR-LIKE PROTEIN A"/>
    <property type="match status" value="1"/>
</dbReference>
<dbReference type="GO" id="GO:0005216">
    <property type="term" value="F:monoatomic ion channel activity"/>
    <property type="evidence" value="ECO:0007669"/>
    <property type="project" value="InterPro"/>
</dbReference>
<dbReference type="EMBL" id="RRYP01022495">
    <property type="protein sequence ID" value="TNV72410.1"/>
    <property type="molecule type" value="Genomic_DNA"/>
</dbReference>
<dbReference type="InterPro" id="IPR005821">
    <property type="entry name" value="Ion_trans_dom"/>
</dbReference>
<dbReference type="AlphaFoldDB" id="A0A8J8SVQ3"/>
<dbReference type="GO" id="GO:0006816">
    <property type="term" value="P:calcium ion transport"/>
    <property type="evidence" value="ECO:0007669"/>
    <property type="project" value="InterPro"/>
</dbReference>
<feature type="domain" description="Ion transport" evidence="6">
    <location>
        <begin position="50"/>
        <end position="213"/>
    </location>
</feature>
<evidence type="ECO:0000313" key="7">
    <source>
        <dbReference type="EMBL" id="TNV72410.1"/>
    </source>
</evidence>
<evidence type="ECO:0000313" key="8">
    <source>
        <dbReference type="Proteomes" id="UP000785679"/>
    </source>
</evidence>
<protein>
    <recommendedName>
        <fullName evidence="6">Ion transport domain-containing protein</fullName>
    </recommendedName>
</protein>
<dbReference type="PANTHER" id="PTHR13715">
    <property type="entry name" value="RYANODINE RECEPTOR AND IP3 RECEPTOR"/>
    <property type="match status" value="1"/>
</dbReference>
<evidence type="ECO:0000259" key="6">
    <source>
        <dbReference type="Pfam" id="PF00520"/>
    </source>
</evidence>
<feature type="transmembrane region" description="Helical" evidence="5">
    <location>
        <begin position="187"/>
        <end position="208"/>
    </location>
</feature>
<dbReference type="Proteomes" id="UP000785679">
    <property type="component" value="Unassembled WGS sequence"/>
</dbReference>
<accession>A0A8J8SVQ3</accession>
<keyword evidence="2 5" id="KW-0812">Transmembrane</keyword>
<gene>
    <name evidence="7" type="ORF">FGO68_gene15268</name>
</gene>
<keyword evidence="4 5" id="KW-0472">Membrane</keyword>